<accession>A0ABQ2WH19</accession>
<protein>
    <recommendedName>
        <fullName evidence="4">DUF1217 domain-containing protein</fullName>
    </recommendedName>
</protein>
<evidence type="ECO:0000313" key="3">
    <source>
        <dbReference type="Proteomes" id="UP000647585"/>
    </source>
</evidence>
<reference evidence="3" key="1">
    <citation type="journal article" date="2019" name="Int. J. Syst. Evol. Microbiol.">
        <title>The Global Catalogue of Microorganisms (GCM) 10K type strain sequencing project: providing services to taxonomists for standard genome sequencing and annotation.</title>
        <authorList>
            <consortium name="The Broad Institute Genomics Platform"/>
            <consortium name="The Broad Institute Genome Sequencing Center for Infectious Disease"/>
            <person name="Wu L."/>
            <person name="Ma J."/>
        </authorList>
    </citation>
    <scope>NUCLEOTIDE SEQUENCE [LARGE SCALE GENOMIC DNA]</scope>
    <source>
        <strain evidence="3">KCTC 22157</strain>
    </source>
</reference>
<keyword evidence="3" id="KW-1185">Reference proteome</keyword>
<evidence type="ECO:0000256" key="1">
    <source>
        <dbReference type="SAM" id="MobiDB-lite"/>
    </source>
</evidence>
<organism evidence="2 3">
    <name type="scientific">Halomonas johnsoniae</name>
    <dbReference type="NCBI Taxonomy" id="502832"/>
    <lineage>
        <taxon>Bacteria</taxon>
        <taxon>Pseudomonadati</taxon>
        <taxon>Pseudomonadota</taxon>
        <taxon>Gammaproteobacteria</taxon>
        <taxon>Oceanospirillales</taxon>
        <taxon>Halomonadaceae</taxon>
        <taxon>Halomonas</taxon>
    </lineage>
</organism>
<dbReference type="EMBL" id="BMXO01000005">
    <property type="protein sequence ID" value="GGW54406.1"/>
    <property type="molecule type" value="Genomic_DNA"/>
</dbReference>
<feature type="region of interest" description="Disordered" evidence="1">
    <location>
        <begin position="27"/>
        <end position="47"/>
    </location>
</feature>
<dbReference type="Proteomes" id="UP000647585">
    <property type="component" value="Unassembled WGS sequence"/>
</dbReference>
<evidence type="ECO:0008006" key="4">
    <source>
        <dbReference type="Google" id="ProtNLM"/>
    </source>
</evidence>
<sequence>MLNGEKMDIHGVGNSYNSSATLASVKNEAGKNASTSQSTAADVKGGNNLQEKSTVTLSGQAILASRLFSSGNGDLPVLPSIRTNGEHNGMLSQYFLTESDRSLVSKMYEQANEEGTDLRYVDQFAKDLGLYRKYDDGSMRYSFNGNSYDSQGRKQTVSFTEVDTATAERILSGETLSTTNIDQGFIRWRLDPGQGFNLSSDLDFIEHMINKFSSTANEEENFGAKFGSYSPKENNYIIHTANEVSLRRFATPELQADEDLAKVVFEKINTSRNDLNARLLEGLFNKNEIGKKEQSFTMRLFDFLKSSIKTTE</sequence>
<proteinExistence type="predicted"/>
<comment type="caution">
    <text evidence="2">The sequence shown here is derived from an EMBL/GenBank/DDBJ whole genome shotgun (WGS) entry which is preliminary data.</text>
</comment>
<gene>
    <name evidence="2" type="ORF">GCM10007158_14520</name>
</gene>
<evidence type="ECO:0000313" key="2">
    <source>
        <dbReference type="EMBL" id="GGW54406.1"/>
    </source>
</evidence>
<name>A0ABQ2WH19_9GAMM</name>